<accession>A0A225DBQ1</accession>
<dbReference type="AlphaFoldDB" id="A0A225DBQ1"/>
<dbReference type="PANTHER" id="PTHR10465">
    <property type="entry name" value="TRANSMEMBRANE GTPASE FZO1"/>
    <property type="match status" value="1"/>
</dbReference>
<keyword evidence="5" id="KW-0472">Membrane</keyword>
<keyword evidence="4" id="KW-0342">GTP-binding</keyword>
<dbReference type="Pfam" id="PF00350">
    <property type="entry name" value="Dynamin_N"/>
    <property type="match status" value="1"/>
</dbReference>
<dbReference type="GO" id="GO:0016020">
    <property type="term" value="C:membrane"/>
    <property type="evidence" value="ECO:0007669"/>
    <property type="project" value="UniProtKB-SubCell"/>
</dbReference>
<dbReference type="OrthoDB" id="9802035at2"/>
<feature type="domain" description="Dynamin N-terminal" evidence="6">
    <location>
        <begin position="45"/>
        <end position="192"/>
    </location>
</feature>
<comment type="subcellular location">
    <subcellularLocation>
        <location evidence="1">Membrane</location>
    </subcellularLocation>
</comment>
<dbReference type="GO" id="GO:0003924">
    <property type="term" value="F:GTPase activity"/>
    <property type="evidence" value="ECO:0007669"/>
    <property type="project" value="InterPro"/>
</dbReference>
<evidence type="ECO:0000313" key="8">
    <source>
        <dbReference type="Proteomes" id="UP000214646"/>
    </source>
</evidence>
<evidence type="ECO:0000256" key="1">
    <source>
        <dbReference type="ARBA" id="ARBA00004370"/>
    </source>
</evidence>
<gene>
    <name evidence="7" type="ORF">FRUB_09568</name>
</gene>
<dbReference type="InterPro" id="IPR027094">
    <property type="entry name" value="Mitofusin_fam"/>
</dbReference>
<dbReference type="Gene3D" id="3.40.50.300">
    <property type="entry name" value="P-loop containing nucleotide triphosphate hydrolases"/>
    <property type="match status" value="1"/>
</dbReference>
<dbReference type="InterPro" id="IPR027417">
    <property type="entry name" value="P-loop_NTPase"/>
</dbReference>
<dbReference type="Proteomes" id="UP000214646">
    <property type="component" value="Unassembled WGS sequence"/>
</dbReference>
<dbReference type="SUPFAM" id="SSF52540">
    <property type="entry name" value="P-loop containing nucleoside triphosphate hydrolases"/>
    <property type="match status" value="1"/>
</dbReference>
<dbReference type="InterPro" id="IPR045063">
    <property type="entry name" value="Dynamin_N"/>
</dbReference>
<reference evidence="8" key="1">
    <citation type="submission" date="2017-06" db="EMBL/GenBank/DDBJ databases">
        <title>Genome analysis of Fimbriiglobus ruber SP5, the first member of the order Planctomycetales with confirmed chitinolytic capability.</title>
        <authorList>
            <person name="Ravin N.V."/>
            <person name="Rakitin A.L."/>
            <person name="Ivanova A.A."/>
            <person name="Beletsky A.V."/>
            <person name="Kulichevskaya I.S."/>
            <person name="Mardanov A.V."/>
            <person name="Dedysh S.N."/>
        </authorList>
    </citation>
    <scope>NUCLEOTIDE SEQUENCE [LARGE SCALE GENOMIC DNA]</scope>
    <source>
        <strain evidence="8">SP5</strain>
    </source>
</reference>
<keyword evidence="8" id="KW-1185">Reference proteome</keyword>
<dbReference type="RefSeq" id="WP_088259980.1">
    <property type="nucleotide sequence ID" value="NZ_NIDE01000019.1"/>
</dbReference>
<proteinExistence type="predicted"/>
<dbReference type="PANTHER" id="PTHR10465:SF0">
    <property type="entry name" value="SARCALUMENIN"/>
    <property type="match status" value="1"/>
</dbReference>
<evidence type="ECO:0000313" key="7">
    <source>
        <dbReference type="EMBL" id="OWK34726.1"/>
    </source>
</evidence>
<comment type="caution">
    <text evidence="7">The sequence shown here is derived from an EMBL/GenBank/DDBJ whole genome shotgun (WGS) entry which is preliminary data.</text>
</comment>
<evidence type="ECO:0000256" key="2">
    <source>
        <dbReference type="ARBA" id="ARBA00022741"/>
    </source>
</evidence>
<dbReference type="GO" id="GO:0005525">
    <property type="term" value="F:GTP binding"/>
    <property type="evidence" value="ECO:0007669"/>
    <property type="project" value="UniProtKB-KW"/>
</dbReference>
<keyword evidence="3" id="KW-0378">Hydrolase</keyword>
<evidence type="ECO:0000256" key="3">
    <source>
        <dbReference type="ARBA" id="ARBA00022801"/>
    </source>
</evidence>
<keyword evidence="2" id="KW-0547">Nucleotide-binding</keyword>
<sequence>MAGPMSAIADALADIEGQLRAVGETEAAGRLADRRTGLDESALRVVVFGEFNRGKSTLINALLGRVVLDAKLVPTTGHVTRVTYGPIDQGVVRYADDRCETFDLARLGSFSTLDLQGRARVDVAAIVVRVAVPLLADGLVLIDTPGVCEQESQTRRALNAIAEADLVLLVLDARQMLGQIEREYAADWLTEKLGKPVTPVINFMGFIEPDERGAVRQVLDRWCHGRLRSGLGRPWFEVDALAALKHELGRGDPPADDYQTLIDTLGGFRGPTRLAVQSASRRAQIAADLRDISLANATVRERLQVDAARVTRERETARTDLQTRHQRFDAEARLKRDELAVAVRTILGDMLEVLIGIWFTGETKQGLEENASKWYADRLAEAIRGVEKAALAKLLELAGDSLARPEPLTVGEQVLLTTRLNVGTLANTPAGQKEIGAGAVVGGLIGTFAVPVPIVGTAIGAAVGGWLVSRFATKVPDYAEAYRSQVRDRWATDTKTVTNILFAQFDARVEELRRQIASQLAGSVILASPVELPRRVALDRAIAAAVRLAADG</sequence>
<name>A0A225DBQ1_9BACT</name>
<protein>
    <submittedName>
        <fullName evidence="7">DnaJ-class molecular chaperone</fullName>
    </submittedName>
</protein>
<evidence type="ECO:0000256" key="5">
    <source>
        <dbReference type="ARBA" id="ARBA00023136"/>
    </source>
</evidence>
<dbReference type="GO" id="GO:0008053">
    <property type="term" value="P:mitochondrial fusion"/>
    <property type="evidence" value="ECO:0007669"/>
    <property type="project" value="TreeGrafter"/>
</dbReference>
<evidence type="ECO:0000259" key="6">
    <source>
        <dbReference type="Pfam" id="PF00350"/>
    </source>
</evidence>
<evidence type="ECO:0000256" key="4">
    <source>
        <dbReference type="ARBA" id="ARBA00023134"/>
    </source>
</evidence>
<organism evidence="7 8">
    <name type="scientific">Fimbriiglobus ruber</name>
    <dbReference type="NCBI Taxonomy" id="1908690"/>
    <lineage>
        <taxon>Bacteria</taxon>
        <taxon>Pseudomonadati</taxon>
        <taxon>Planctomycetota</taxon>
        <taxon>Planctomycetia</taxon>
        <taxon>Gemmatales</taxon>
        <taxon>Gemmataceae</taxon>
        <taxon>Fimbriiglobus</taxon>
    </lineage>
</organism>
<dbReference type="EMBL" id="NIDE01000019">
    <property type="protein sequence ID" value="OWK34726.1"/>
    <property type="molecule type" value="Genomic_DNA"/>
</dbReference>